<dbReference type="Gene3D" id="3.10.10.10">
    <property type="entry name" value="HIV Type 1 Reverse Transcriptase, subunit A, domain 1"/>
    <property type="match status" value="1"/>
</dbReference>
<dbReference type="Proteomes" id="UP000075243">
    <property type="component" value="Chromosome 11"/>
</dbReference>
<dbReference type="Pfam" id="PF17921">
    <property type="entry name" value="Integrase_H2C2"/>
    <property type="match status" value="1"/>
</dbReference>
<gene>
    <name evidence="2" type="ORF">KK1_000591</name>
</gene>
<dbReference type="PANTHER" id="PTHR35046:SF26">
    <property type="entry name" value="RNA-DIRECTED DNA POLYMERASE"/>
    <property type="match status" value="1"/>
</dbReference>
<dbReference type="GO" id="GO:0003676">
    <property type="term" value="F:nucleic acid binding"/>
    <property type="evidence" value="ECO:0007669"/>
    <property type="project" value="InterPro"/>
</dbReference>
<dbReference type="PANTHER" id="PTHR35046">
    <property type="entry name" value="ZINC KNUCKLE (CCHC-TYPE) FAMILY PROTEIN"/>
    <property type="match status" value="1"/>
</dbReference>
<dbReference type="Gene3D" id="3.30.70.270">
    <property type="match status" value="1"/>
</dbReference>
<proteinExistence type="predicted"/>
<dbReference type="InterPro" id="IPR001584">
    <property type="entry name" value="Integrase_cat-core"/>
</dbReference>
<name>A0A151SHZ1_CAJCA</name>
<dbReference type="SUPFAM" id="SSF53098">
    <property type="entry name" value="Ribonuclease H-like"/>
    <property type="match status" value="1"/>
</dbReference>
<dbReference type="Gramene" id="C.cajan_00572.t">
    <property type="protein sequence ID" value="C.cajan_00572.t"/>
    <property type="gene ID" value="C.cajan_00572"/>
</dbReference>
<evidence type="ECO:0000313" key="3">
    <source>
        <dbReference type="Proteomes" id="UP000075243"/>
    </source>
</evidence>
<evidence type="ECO:0000259" key="1">
    <source>
        <dbReference type="PROSITE" id="PS50994"/>
    </source>
</evidence>
<accession>A0A151SHZ1</accession>
<dbReference type="InterPro" id="IPR043502">
    <property type="entry name" value="DNA/RNA_pol_sf"/>
</dbReference>
<keyword evidence="3" id="KW-1185">Reference proteome</keyword>
<dbReference type="OMA" id="KINDDSH"/>
<protein>
    <submittedName>
        <fullName evidence="2">Transposon Ty3-I Gag-Pol polyprotein</fullName>
    </submittedName>
</protein>
<reference evidence="2 3" key="1">
    <citation type="journal article" date="2012" name="Nat. Biotechnol.">
        <title>Draft genome sequence of pigeonpea (Cajanus cajan), an orphan legume crop of resource-poor farmers.</title>
        <authorList>
            <person name="Varshney R.K."/>
            <person name="Chen W."/>
            <person name="Li Y."/>
            <person name="Bharti A.K."/>
            <person name="Saxena R.K."/>
            <person name="Schlueter J.A."/>
            <person name="Donoghue M.T."/>
            <person name="Azam S."/>
            <person name="Fan G."/>
            <person name="Whaley A.M."/>
            <person name="Farmer A.D."/>
            <person name="Sheridan J."/>
            <person name="Iwata A."/>
            <person name="Tuteja R."/>
            <person name="Penmetsa R.V."/>
            <person name="Wu W."/>
            <person name="Upadhyaya H.D."/>
            <person name="Yang S.P."/>
            <person name="Shah T."/>
            <person name="Saxena K.B."/>
            <person name="Michael T."/>
            <person name="McCombie W.R."/>
            <person name="Yang B."/>
            <person name="Zhang G."/>
            <person name="Yang H."/>
            <person name="Wang J."/>
            <person name="Spillane C."/>
            <person name="Cook D.R."/>
            <person name="May G.D."/>
            <person name="Xu X."/>
            <person name="Jackson S.A."/>
        </authorList>
    </citation>
    <scope>NUCLEOTIDE SEQUENCE [LARGE SCALE GENOMIC DNA]</scope>
    <source>
        <strain evidence="3">cv. Asha</strain>
    </source>
</reference>
<dbReference type="PROSITE" id="PS50994">
    <property type="entry name" value="INTEGRASE"/>
    <property type="match status" value="1"/>
</dbReference>
<dbReference type="Gene3D" id="1.10.340.70">
    <property type="match status" value="1"/>
</dbReference>
<feature type="non-terminal residue" evidence="2">
    <location>
        <position position="1"/>
    </location>
</feature>
<organism evidence="2 3">
    <name type="scientific">Cajanus cajan</name>
    <name type="common">Pigeon pea</name>
    <name type="synonym">Cajanus indicus</name>
    <dbReference type="NCBI Taxonomy" id="3821"/>
    <lineage>
        <taxon>Eukaryota</taxon>
        <taxon>Viridiplantae</taxon>
        <taxon>Streptophyta</taxon>
        <taxon>Embryophyta</taxon>
        <taxon>Tracheophyta</taxon>
        <taxon>Spermatophyta</taxon>
        <taxon>Magnoliopsida</taxon>
        <taxon>eudicotyledons</taxon>
        <taxon>Gunneridae</taxon>
        <taxon>Pentapetalae</taxon>
        <taxon>rosids</taxon>
        <taxon>fabids</taxon>
        <taxon>Fabales</taxon>
        <taxon>Fabaceae</taxon>
        <taxon>Papilionoideae</taxon>
        <taxon>50 kb inversion clade</taxon>
        <taxon>NPAAA clade</taxon>
        <taxon>indigoferoid/millettioid clade</taxon>
        <taxon>Phaseoleae</taxon>
        <taxon>Cajanus</taxon>
    </lineage>
</organism>
<evidence type="ECO:0000313" key="2">
    <source>
        <dbReference type="EMBL" id="KYP54403.1"/>
    </source>
</evidence>
<dbReference type="InterPro" id="IPR041588">
    <property type="entry name" value="Integrase_H2C2"/>
</dbReference>
<dbReference type="Gene3D" id="3.30.420.10">
    <property type="entry name" value="Ribonuclease H-like superfamily/Ribonuclease H"/>
    <property type="match status" value="1"/>
</dbReference>
<feature type="domain" description="Integrase catalytic" evidence="1">
    <location>
        <begin position="188"/>
        <end position="316"/>
    </location>
</feature>
<dbReference type="EMBL" id="CM003613">
    <property type="protein sequence ID" value="KYP54403.1"/>
    <property type="molecule type" value="Genomic_DNA"/>
</dbReference>
<dbReference type="InterPro" id="IPR036397">
    <property type="entry name" value="RNaseH_sf"/>
</dbReference>
<dbReference type="AlphaFoldDB" id="A0A151SHZ1"/>
<dbReference type="GO" id="GO:0015074">
    <property type="term" value="P:DNA integration"/>
    <property type="evidence" value="ECO:0007669"/>
    <property type="project" value="InterPro"/>
</dbReference>
<dbReference type="InterPro" id="IPR012337">
    <property type="entry name" value="RNaseH-like_sf"/>
</dbReference>
<dbReference type="InterPro" id="IPR043128">
    <property type="entry name" value="Rev_trsase/Diguanyl_cyclase"/>
</dbReference>
<sequence length="316" mass="36875">IKTRVENLIKKGWVQKSLSPCFVLVLLVPKKDGTRRMWTVRRANNNITVKYRHPIPTLDDMLDDFHGALIFSFHGLASFYRRFVKDFSTIASPFNELVKKDVPFIWGSLSSQILGFDNIKELYKQDLDFQSTYAKCLKKAFDGIFFIKERFYWPHMRVDVQRYCFKCIACLQAKSKVMPHELYTPLPIASSPWVDISMDFVLGLPRTQRGHDYIFVVVDRFSKMAHFIPCHKINDDSHISRIFFNEVVRLNGIPKIIVSDRDVKLLSHFWKTLWEILGTQLLFSTTCYPQIDGKTKVVNKSLSTLVRVILKNNKKS</sequence>
<dbReference type="SUPFAM" id="SSF56672">
    <property type="entry name" value="DNA/RNA polymerases"/>
    <property type="match status" value="1"/>
</dbReference>